<sequence>TDGAIVLDARKQVVKLYTKKREGHNVVRREKGAERQFMHACPSCDQEVGYTSKAYEEEDLEMIYLSDTAVVVPWHRMKNPWVCKVCGYICQSEADLEKHRKQRQHTIAMENDKEAENEMKPIIVG</sequence>
<evidence type="ECO:0000256" key="1">
    <source>
        <dbReference type="ARBA" id="ARBA00024205"/>
    </source>
</evidence>
<gene>
    <name evidence="3" type="ORF">PGLA1383_LOCUS14774</name>
</gene>
<dbReference type="InterPro" id="IPR057965">
    <property type="entry name" value="STEEP1_dom"/>
</dbReference>
<dbReference type="GO" id="GO:0006888">
    <property type="term" value="P:endoplasmic reticulum to Golgi vesicle-mediated transport"/>
    <property type="evidence" value="ECO:0007669"/>
    <property type="project" value="TreeGrafter"/>
</dbReference>
<evidence type="ECO:0000313" key="4">
    <source>
        <dbReference type="Proteomes" id="UP000654075"/>
    </source>
</evidence>
<dbReference type="AlphaFoldDB" id="A0A813EBJ2"/>
<keyword evidence="4" id="KW-1185">Reference proteome</keyword>
<dbReference type="Pfam" id="PF25809">
    <property type="entry name" value="STEEP1"/>
    <property type="match status" value="1"/>
</dbReference>
<protein>
    <recommendedName>
        <fullName evidence="2">C2H2-type domain-containing protein</fullName>
    </recommendedName>
</protein>
<dbReference type="InterPro" id="IPR036236">
    <property type="entry name" value="Znf_C2H2_sf"/>
</dbReference>
<reference evidence="3" key="1">
    <citation type="submission" date="2021-02" db="EMBL/GenBank/DDBJ databases">
        <authorList>
            <person name="Dougan E. K."/>
            <person name="Rhodes N."/>
            <person name="Thang M."/>
            <person name="Chan C."/>
        </authorList>
    </citation>
    <scope>NUCLEOTIDE SEQUENCE</scope>
</reference>
<dbReference type="SUPFAM" id="SSF57667">
    <property type="entry name" value="beta-beta-alpha zinc fingers"/>
    <property type="match status" value="1"/>
</dbReference>
<dbReference type="PANTHER" id="PTHR46355:SF1">
    <property type="entry name" value="STING ER EXIT PROTEIN"/>
    <property type="match status" value="1"/>
</dbReference>
<dbReference type="InterPro" id="IPR013087">
    <property type="entry name" value="Znf_C2H2_type"/>
</dbReference>
<name>A0A813EBJ2_POLGL</name>
<dbReference type="GO" id="GO:0090158">
    <property type="term" value="P:endoplasmic reticulum membrane organization"/>
    <property type="evidence" value="ECO:0007669"/>
    <property type="project" value="TreeGrafter"/>
</dbReference>
<dbReference type="PROSITE" id="PS00028">
    <property type="entry name" value="ZINC_FINGER_C2H2_1"/>
    <property type="match status" value="1"/>
</dbReference>
<evidence type="ECO:0000313" key="3">
    <source>
        <dbReference type="EMBL" id="CAE8596308.1"/>
    </source>
</evidence>
<accession>A0A813EBJ2</accession>
<comment type="similarity">
    <text evidence="1">Belongs to the STEEP1 family.</text>
</comment>
<evidence type="ECO:0000259" key="2">
    <source>
        <dbReference type="PROSITE" id="PS00028"/>
    </source>
</evidence>
<feature type="domain" description="C2H2-type" evidence="2">
    <location>
        <begin position="83"/>
        <end position="105"/>
    </location>
</feature>
<dbReference type="EMBL" id="CAJNNV010008503">
    <property type="protein sequence ID" value="CAE8596308.1"/>
    <property type="molecule type" value="Genomic_DNA"/>
</dbReference>
<organism evidence="3 4">
    <name type="scientific">Polarella glacialis</name>
    <name type="common">Dinoflagellate</name>
    <dbReference type="NCBI Taxonomy" id="89957"/>
    <lineage>
        <taxon>Eukaryota</taxon>
        <taxon>Sar</taxon>
        <taxon>Alveolata</taxon>
        <taxon>Dinophyceae</taxon>
        <taxon>Suessiales</taxon>
        <taxon>Suessiaceae</taxon>
        <taxon>Polarella</taxon>
    </lineage>
</organism>
<dbReference type="Proteomes" id="UP000654075">
    <property type="component" value="Unassembled WGS sequence"/>
</dbReference>
<dbReference type="OrthoDB" id="418131at2759"/>
<feature type="non-terminal residue" evidence="3">
    <location>
        <position position="1"/>
    </location>
</feature>
<dbReference type="GO" id="GO:0005737">
    <property type="term" value="C:cytoplasm"/>
    <property type="evidence" value="ECO:0007669"/>
    <property type="project" value="GOC"/>
</dbReference>
<dbReference type="InterPro" id="IPR029704">
    <property type="entry name" value="STEEP-like"/>
</dbReference>
<comment type="caution">
    <text evidence="3">The sequence shown here is derived from an EMBL/GenBank/DDBJ whole genome shotgun (WGS) entry which is preliminary data.</text>
</comment>
<proteinExistence type="inferred from homology"/>
<dbReference type="PANTHER" id="PTHR46355">
    <property type="entry name" value="UPF0428 PROTEIN CXORF56"/>
    <property type="match status" value="1"/>
</dbReference>